<dbReference type="Pfam" id="PF01370">
    <property type="entry name" value="Epimerase"/>
    <property type="match status" value="1"/>
</dbReference>
<evidence type="ECO:0000256" key="1">
    <source>
        <dbReference type="ARBA" id="ARBA00007637"/>
    </source>
</evidence>
<feature type="domain" description="NAD-dependent epimerase/dehydratase" evidence="2">
    <location>
        <begin position="10"/>
        <end position="235"/>
    </location>
</feature>
<dbReference type="SUPFAM" id="SSF51735">
    <property type="entry name" value="NAD(P)-binding Rossmann-fold domains"/>
    <property type="match status" value="1"/>
</dbReference>
<organism evidence="3 4">
    <name type="scientific">Streptomyces amritsarensis</name>
    <dbReference type="NCBI Taxonomy" id="681158"/>
    <lineage>
        <taxon>Bacteria</taxon>
        <taxon>Bacillati</taxon>
        <taxon>Actinomycetota</taxon>
        <taxon>Actinomycetes</taxon>
        <taxon>Kitasatosporales</taxon>
        <taxon>Streptomycetaceae</taxon>
        <taxon>Streptomyces</taxon>
    </lineage>
</organism>
<reference evidence="3 4" key="1">
    <citation type="submission" date="2016-01" db="EMBL/GenBank/DDBJ databases">
        <title>Streptomyces amritsarensis strain MTCC 11845 genome sequencing and assembly.</title>
        <authorList>
            <person name="Sharma D."/>
            <person name="Nair G.R."/>
            <person name="Kaur G."/>
            <person name="Manhas R.K."/>
            <person name="Mayilraj S."/>
        </authorList>
    </citation>
    <scope>NUCLEOTIDE SEQUENCE [LARGE SCALE GENOMIC DNA]</scope>
    <source>
        <strain evidence="3 4">MTCC 11845</strain>
    </source>
</reference>
<dbReference type="InterPro" id="IPR020904">
    <property type="entry name" value="Sc_DH/Rdtase_CS"/>
</dbReference>
<dbReference type="InterPro" id="IPR036291">
    <property type="entry name" value="NAD(P)-bd_dom_sf"/>
</dbReference>
<dbReference type="Gene3D" id="3.90.25.10">
    <property type="entry name" value="UDP-galactose 4-epimerase, domain 1"/>
    <property type="match status" value="1"/>
</dbReference>
<name>A0ABX3GAQ8_9ACTN</name>
<protein>
    <submittedName>
        <fullName evidence="3">Epimerase</fullName>
    </submittedName>
</protein>
<dbReference type="Gene3D" id="3.40.50.720">
    <property type="entry name" value="NAD(P)-binding Rossmann-like Domain"/>
    <property type="match status" value="1"/>
</dbReference>
<dbReference type="PROSITE" id="PS00061">
    <property type="entry name" value="ADH_SHORT"/>
    <property type="match status" value="1"/>
</dbReference>
<comment type="caution">
    <text evidence="3">The sequence shown here is derived from an EMBL/GenBank/DDBJ whole genome shotgun (WGS) entry which is preliminary data.</text>
</comment>
<dbReference type="RefSeq" id="WP_030838276.1">
    <property type="nucleotide sequence ID" value="NZ_MQUR01000008.1"/>
</dbReference>
<dbReference type="EMBL" id="MQUR01000008">
    <property type="protein sequence ID" value="OLZ71766.1"/>
    <property type="molecule type" value="Genomic_DNA"/>
</dbReference>
<accession>A0ABX3GAQ8</accession>
<evidence type="ECO:0000259" key="2">
    <source>
        <dbReference type="Pfam" id="PF01370"/>
    </source>
</evidence>
<proteinExistence type="inferred from homology"/>
<dbReference type="Proteomes" id="UP000187151">
    <property type="component" value="Unassembled WGS sequence"/>
</dbReference>
<gene>
    <name evidence="3" type="ORF">AVW11_05875</name>
</gene>
<keyword evidence="4" id="KW-1185">Reference proteome</keyword>
<dbReference type="PANTHER" id="PTHR43000">
    <property type="entry name" value="DTDP-D-GLUCOSE 4,6-DEHYDRATASE-RELATED"/>
    <property type="match status" value="1"/>
</dbReference>
<evidence type="ECO:0000313" key="4">
    <source>
        <dbReference type="Proteomes" id="UP000187151"/>
    </source>
</evidence>
<sequence length="321" mass="34842">MRKSPSRDRILVTGGAGFIGGHLARALVASGEEVTVLDDLRVPPMIPPEGTGKFVEKPVLALSERDLADVRLVYHLASHKSVPRSFKQPLEYLDNVDSGRHLLALCADAGVPRVVVGSTCEVYGEADELPTPESSPLSPRSPYAASKVGLEMLAGAHQRAPGGPEVGVVRFFNVYGPGERPDALIPRLCANLLTREEIPVEGDGEQRRDFTYIADVVDKLIALAGRPLPPVVNLGSGRSFSVNDVVHVLRKSFPDAEVVRKASRPNEIAEFRASTALQNRQIGPRPGAVDLEEGIRLTLAWWGARDLDDIRQRIFQEEGAD</sequence>
<dbReference type="InterPro" id="IPR001509">
    <property type="entry name" value="Epimerase_deHydtase"/>
</dbReference>
<evidence type="ECO:0000313" key="3">
    <source>
        <dbReference type="EMBL" id="OLZ71766.1"/>
    </source>
</evidence>
<comment type="similarity">
    <text evidence="1">Belongs to the NAD(P)-dependent epimerase/dehydratase family.</text>
</comment>